<keyword evidence="3" id="KW-0732">Signal</keyword>
<keyword evidence="5" id="KW-1185">Reference proteome</keyword>
<protein>
    <recommendedName>
        <fullName evidence="2">Curli production assembly/transport component CsgF</fullName>
    </recommendedName>
</protein>
<accession>A0A2A2GEK4</accession>
<evidence type="ECO:0000256" key="1">
    <source>
        <dbReference type="ARBA" id="ARBA00003989"/>
    </source>
</evidence>
<dbReference type="OrthoDB" id="1443407at2"/>
<evidence type="ECO:0000313" key="4">
    <source>
        <dbReference type="EMBL" id="PAU95295.1"/>
    </source>
</evidence>
<dbReference type="Pfam" id="PF10614">
    <property type="entry name" value="CsgF"/>
    <property type="match status" value="1"/>
</dbReference>
<dbReference type="InterPro" id="IPR018893">
    <property type="entry name" value="T8SS_CsgF"/>
</dbReference>
<evidence type="ECO:0000256" key="3">
    <source>
        <dbReference type="ARBA" id="ARBA00022729"/>
    </source>
</evidence>
<proteinExistence type="predicted"/>
<dbReference type="Proteomes" id="UP000218831">
    <property type="component" value="Unassembled WGS sequence"/>
</dbReference>
<comment type="function">
    <text evidence="1">May be involved in the biogenesis of curli organelles.</text>
</comment>
<evidence type="ECO:0000313" key="5">
    <source>
        <dbReference type="Proteomes" id="UP000218831"/>
    </source>
</evidence>
<sequence>MRKCKFIIGVLSLLVGIALFLPQITQAQDFVYRPMNPAFGGSPANYGWMLNSANQQNKFQEGGSGFRRDPLANFEQSLQRQVLSQLTRQIIGDRFGGEGGIDLSEQSTYEFGEFNISINPGPDGVQVNIQNILSGESTSITIPSGFSGSNFGGN</sequence>
<organism evidence="4 5">
    <name type="scientific">Fodinibius salipaludis</name>
    <dbReference type="NCBI Taxonomy" id="2032627"/>
    <lineage>
        <taxon>Bacteria</taxon>
        <taxon>Pseudomonadati</taxon>
        <taxon>Balneolota</taxon>
        <taxon>Balneolia</taxon>
        <taxon>Balneolales</taxon>
        <taxon>Balneolaceae</taxon>
        <taxon>Fodinibius</taxon>
    </lineage>
</organism>
<dbReference type="RefSeq" id="WP_095605421.1">
    <property type="nucleotide sequence ID" value="NZ_NSKE01000002.1"/>
</dbReference>
<comment type="caution">
    <text evidence="4">The sequence shown here is derived from an EMBL/GenBank/DDBJ whole genome shotgun (WGS) entry which is preliminary data.</text>
</comment>
<dbReference type="AlphaFoldDB" id="A0A2A2GEK4"/>
<evidence type="ECO:0000256" key="2">
    <source>
        <dbReference type="ARBA" id="ARBA00014031"/>
    </source>
</evidence>
<dbReference type="EMBL" id="NSKE01000002">
    <property type="protein sequence ID" value="PAU95295.1"/>
    <property type="molecule type" value="Genomic_DNA"/>
</dbReference>
<name>A0A2A2GEK4_9BACT</name>
<reference evidence="4 5" key="1">
    <citation type="submission" date="2017-08" db="EMBL/GenBank/DDBJ databases">
        <title>Aliifodinibius alkalisoli sp. nov., isolated from saline alkaline soil.</title>
        <authorList>
            <person name="Liu D."/>
            <person name="Zhang G."/>
        </authorList>
    </citation>
    <scope>NUCLEOTIDE SEQUENCE [LARGE SCALE GENOMIC DNA]</scope>
    <source>
        <strain evidence="4 5">WN023</strain>
    </source>
</reference>
<gene>
    <name evidence="4" type="ORF">CK503_03620</name>
</gene>